<feature type="compositionally biased region" description="Basic and acidic residues" evidence="1">
    <location>
        <begin position="1"/>
        <end position="12"/>
    </location>
</feature>
<dbReference type="Proteomes" id="UP001419268">
    <property type="component" value="Unassembled WGS sequence"/>
</dbReference>
<evidence type="ECO:0000256" key="1">
    <source>
        <dbReference type="SAM" id="MobiDB-lite"/>
    </source>
</evidence>
<name>A0AAP0PVT4_9MAGN</name>
<gene>
    <name evidence="2" type="ORF">Scep_004862</name>
</gene>
<feature type="region of interest" description="Disordered" evidence="1">
    <location>
        <begin position="1"/>
        <end position="30"/>
    </location>
</feature>
<dbReference type="EMBL" id="JBBNAG010000002">
    <property type="protein sequence ID" value="KAK9158288.1"/>
    <property type="molecule type" value="Genomic_DNA"/>
</dbReference>
<evidence type="ECO:0000313" key="2">
    <source>
        <dbReference type="EMBL" id="KAK9158288.1"/>
    </source>
</evidence>
<dbReference type="AlphaFoldDB" id="A0AAP0PVT4"/>
<accession>A0AAP0PVT4</accession>
<protein>
    <submittedName>
        <fullName evidence="2">Uncharacterized protein</fullName>
    </submittedName>
</protein>
<proteinExistence type="predicted"/>
<feature type="compositionally biased region" description="Low complexity" evidence="1">
    <location>
        <begin position="72"/>
        <end position="81"/>
    </location>
</feature>
<organism evidence="2 3">
    <name type="scientific">Stephania cephalantha</name>
    <dbReference type="NCBI Taxonomy" id="152367"/>
    <lineage>
        <taxon>Eukaryota</taxon>
        <taxon>Viridiplantae</taxon>
        <taxon>Streptophyta</taxon>
        <taxon>Embryophyta</taxon>
        <taxon>Tracheophyta</taxon>
        <taxon>Spermatophyta</taxon>
        <taxon>Magnoliopsida</taxon>
        <taxon>Ranunculales</taxon>
        <taxon>Menispermaceae</taxon>
        <taxon>Menispermoideae</taxon>
        <taxon>Cissampelideae</taxon>
        <taxon>Stephania</taxon>
    </lineage>
</organism>
<reference evidence="2 3" key="1">
    <citation type="submission" date="2024-01" db="EMBL/GenBank/DDBJ databases">
        <title>Genome assemblies of Stephania.</title>
        <authorList>
            <person name="Yang L."/>
        </authorList>
    </citation>
    <scope>NUCLEOTIDE SEQUENCE [LARGE SCALE GENOMIC DNA]</scope>
    <source>
        <strain evidence="2">JXDWG</strain>
        <tissue evidence="2">Leaf</tissue>
    </source>
</reference>
<keyword evidence="3" id="KW-1185">Reference proteome</keyword>
<sequence>MHAQLESRRQELTRATPDQSVDDVVGDCPKGRVYGLELLGRKKRRYAHLGRGVYAEAVRDDHGRSVPPPSPQEQQQAQTNPADPPQQQDNVDWEIQDWVMGISSLGILMISPWPTPLVSFTSNPSRRRASSKSRRHVHCCCLVGDRSALQRATAPLLHAIHRAAAAAAAADPAGAAVRELLAGVLIPRTTVSVSPAASIPLLARRLHRCATSRGLCIVAAAAHDASSC</sequence>
<comment type="caution">
    <text evidence="2">The sequence shown here is derived from an EMBL/GenBank/DDBJ whole genome shotgun (WGS) entry which is preliminary data.</text>
</comment>
<evidence type="ECO:0000313" key="3">
    <source>
        <dbReference type="Proteomes" id="UP001419268"/>
    </source>
</evidence>
<feature type="region of interest" description="Disordered" evidence="1">
    <location>
        <begin position="58"/>
        <end position="89"/>
    </location>
</feature>